<protein>
    <submittedName>
        <fullName evidence="1">Uncharacterized protein</fullName>
    </submittedName>
</protein>
<organism evidence="1 2">
    <name type="scientific">Macroventuria anomochaeta</name>
    <dbReference type="NCBI Taxonomy" id="301207"/>
    <lineage>
        <taxon>Eukaryota</taxon>
        <taxon>Fungi</taxon>
        <taxon>Dikarya</taxon>
        <taxon>Ascomycota</taxon>
        <taxon>Pezizomycotina</taxon>
        <taxon>Dothideomycetes</taxon>
        <taxon>Pleosporomycetidae</taxon>
        <taxon>Pleosporales</taxon>
        <taxon>Pleosporineae</taxon>
        <taxon>Didymellaceae</taxon>
        <taxon>Macroventuria</taxon>
    </lineage>
</organism>
<dbReference type="EMBL" id="MU006724">
    <property type="protein sequence ID" value="KAF2625788.1"/>
    <property type="molecule type" value="Genomic_DNA"/>
</dbReference>
<sequence length="76" mass="8413">MSAPFILPCYPVIHLGSSGACIPRSALDSDRIRTSRTLDRTLLVVSGKHQLSHPWLDAFTDLTLVLQSPERQNAIQ</sequence>
<gene>
    <name evidence="1" type="ORF">BU25DRAFT_412439</name>
</gene>
<evidence type="ECO:0000313" key="1">
    <source>
        <dbReference type="EMBL" id="KAF2625788.1"/>
    </source>
</evidence>
<comment type="caution">
    <text evidence="1">The sequence shown here is derived from an EMBL/GenBank/DDBJ whole genome shotgun (WGS) entry which is preliminary data.</text>
</comment>
<name>A0ACB6RVH0_9PLEO</name>
<accession>A0ACB6RVH0</accession>
<reference evidence="1" key="1">
    <citation type="journal article" date="2020" name="Stud. Mycol.">
        <title>101 Dothideomycetes genomes: a test case for predicting lifestyles and emergence of pathogens.</title>
        <authorList>
            <person name="Haridas S."/>
            <person name="Albert R."/>
            <person name="Binder M."/>
            <person name="Bloem J."/>
            <person name="Labutti K."/>
            <person name="Salamov A."/>
            <person name="Andreopoulos B."/>
            <person name="Baker S."/>
            <person name="Barry K."/>
            <person name="Bills G."/>
            <person name="Bluhm B."/>
            <person name="Cannon C."/>
            <person name="Castanera R."/>
            <person name="Culley D."/>
            <person name="Daum C."/>
            <person name="Ezra D."/>
            <person name="Gonzalez J."/>
            <person name="Henrissat B."/>
            <person name="Kuo A."/>
            <person name="Liang C."/>
            <person name="Lipzen A."/>
            <person name="Lutzoni F."/>
            <person name="Magnuson J."/>
            <person name="Mondo S."/>
            <person name="Nolan M."/>
            <person name="Ohm R."/>
            <person name="Pangilinan J."/>
            <person name="Park H.-J."/>
            <person name="Ramirez L."/>
            <person name="Alfaro M."/>
            <person name="Sun H."/>
            <person name="Tritt A."/>
            <person name="Yoshinaga Y."/>
            <person name="Zwiers L.-H."/>
            <person name="Turgeon B."/>
            <person name="Goodwin S."/>
            <person name="Spatafora J."/>
            <person name="Crous P."/>
            <person name="Grigoriev I."/>
        </authorList>
    </citation>
    <scope>NUCLEOTIDE SEQUENCE</scope>
    <source>
        <strain evidence="1">CBS 525.71</strain>
    </source>
</reference>
<keyword evidence="2" id="KW-1185">Reference proteome</keyword>
<dbReference type="Proteomes" id="UP000799754">
    <property type="component" value="Unassembled WGS sequence"/>
</dbReference>
<proteinExistence type="predicted"/>
<evidence type="ECO:0000313" key="2">
    <source>
        <dbReference type="Proteomes" id="UP000799754"/>
    </source>
</evidence>